<organism evidence="2 3">
    <name type="scientific">Phytomonospora endophytica</name>
    <dbReference type="NCBI Taxonomy" id="714109"/>
    <lineage>
        <taxon>Bacteria</taxon>
        <taxon>Bacillati</taxon>
        <taxon>Actinomycetota</taxon>
        <taxon>Actinomycetes</taxon>
        <taxon>Micromonosporales</taxon>
        <taxon>Micromonosporaceae</taxon>
        <taxon>Phytomonospora</taxon>
    </lineage>
</organism>
<dbReference type="EMBL" id="JACHGT010000025">
    <property type="protein sequence ID" value="MBB6039725.1"/>
    <property type="molecule type" value="Genomic_DNA"/>
</dbReference>
<comment type="caution">
    <text evidence="2">The sequence shown here is derived from an EMBL/GenBank/DDBJ whole genome shotgun (WGS) entry which is preliminary data.</text>
</comment>
<proteinExistence type="predicted"/>
<protein>
    <submittedName>
        <fullName evidence="2">Pimeloyl-ACP methyl ester carboxylesterase</fullName>
    </submittedName>
</protein>
<evidence type="ECO:0000313" key="2">
    <source>
        <dbReference type="EMBL" id="MBB6039725.1"/>
    </source>
</evidence>
<accession>A0A841FTR2</accession>
<dbReference type="PANTHER" id="PTHR43798:SF33">
    <property type="entry name" value="HYDROLASE, PUTATIVE (AFU_ORTHOLOGUE AFUA_2G14860)-RELATED"/>
    <property type="match status" value="1"/>
</dbReference>
<dbReference type="AlphaFoldDB" id="A0A841FTR2"/>
<dbReference type="GO" id="GO:0016020">
    <property type="term" value="C:membrane"/>
    <property type="evidence" value="ECO:0007669"/>
    <property type="project" value="TreeGrafter"/>
</dbReference>
<evidence type="ECO:0000313" key="3">
    <source>
        <dbReference type="Proteomes" id="UP000548476"/>
    </source>
</evidence>
<dbReference type="Proteomes" id="UP000548476">
    <property type="component" value="Unassembled WGS sequence"/>
</dbReference>
<dbReference type="PANTHER" id="PTHR43798">
    <property type="entry name" value="MONOACYLGLYCEROL LIPASE"/>
    <property type="match status" value="1"/>
</dbReference>
<dbReference type="InterPro" id="IPR000073">
    <property type="entry name" value="AB_hydrolase_1"/>
</dbReference>
<dbReference type="GO" id="GO:0003824">
    <property type="term" value="F:catalytic activity"/>
    <property type="evidence" value="ECO:0007669"/>
    <property type="project" value="UniProtKB-ARBA"/>
</dbReference>
<gene>
    <name evidence="2" type="ORF">HNR73_007623</name>
</gene>
<keyword evidence="3" id="KW-1185">Reference proteome</keyword>
<dbReference type="SUPFAM" id="SSF53474">
    <property type="entry name" value="alpha/beta-Hydrolases"/>
    <property type="match status" value="1"/>
</dbReference>
<dbReference type="RefSeq" id="WP_184792812.1">
    <property type="nucleotide sequence ID" value="NZ_BONT01000101.1"/>
</dbReference>
<dbReference type="Pfam" id="PF12697">
    <property type="entry name" value="Abhydrolase_6"/>
    <property type="match status" value="1"/>
</dbReference>
<reference evidence="2 3" key="1">
    <citation type="submission" date="2020-08" db="EMBL/GenBank/DDBJ databases">
        <title>Genomic Encyclopedia of Type Strains, Phase IV (KMG-IV): sequencing the most valuable type-strain genomes for metagenomic binning, comparative biology and taxonomic classification.</title>
        <authorList>
            <person name="Goeker M."/>
        </authorList>
    </citation>
    <scope>NUCLEOTIDE SEQUENCE [LARGE SCALE GENOMIC DNA]</scope>
    <source>
        <strain evidence="2 3">YIM 65646</strain>
    </source>
</reference>
<evidence type="ECO:0000259" key="1">
    <source>
        <dbReference type="Pfam" id="PF12697"/>
    </source>
</evidence>
<dbReference type="Gene3D" id="3.40.50.1820">
    <property type="entry name" value="alpha/beta hydrolase"/>
    <property type="match status" value="1"/>
</dbReference>
<sequence length="280" mass="29285">MDAMTEALSALCGRPVERGSLTRPGQRRLRWVEAGEGPPVVLVAGAGETCLTWATVLPELAAGHRVIAYDRAGTGMSDPAPALDLDGQVADLAALLAQVGPSVVVGHSWGGLLARLAAAREPVAGLVLLDPFDVKVLAGVPWPLRLAERAMGSLLVAAFRLGLFGRLAAGEARRLAEAATADPEVRDALVHAYLGCYTTRGQVAMIRDEARIPAGDPPPPSPPVPTRILSAVRGSRDAAAARIRADGCTDRCVHSAVTDAGHYIHHDRPEPVLAAVRELS</sequence>
<name>A0A841FTR2_9ACTN</name>
<dbReference type="InterPro" id="IPR050266">
    <property type="entry name" value="AB_hydrolase_sf"/>
</dbReference>
<feature type="domain" description="AB hydrolase-1" evidence="1">
    <location>
        <begin position="40"/>
        <end position="275"/>
    </location>
</feature>
<dbReference type="InterPro" id="IPR029058">
    <property type="entry name" value="AB_hydrolase_fold"/>
</dbReference>